<evidence type="ECO:0000256" key="2">
    <source>
        <dbReference type="ARBA" id="ARBA00023043"/>
    </source>
</evidence>
<evidence type="ECO:0000313" key="5">
    <source>
        <dbReference type="Proteomes" id="UP001470230"/>
    </source>
</evidence>
<proteinExistence type="predicted"/>
<keyword evidence="2 3" id="KW-0040">ANK repeat</keyword>
<dbReference type="SMART" id="SM00248">
    <property type="entry name" value="ANK"/>
    <property type="match status" value="3"/>
</dbReference>
<feature type="repeat" description="ANK" evidence="3">
    <location>
        <begin position="1"/>
        <end position="31"/>
    </location>
</feature>
<accession>A0ABR2LAB6</accession>
<dbReference type="PANTHER" id="PTHR24171">
    <property type="entry name" value="ANKYRIN REPEAT DOMAIN-CONTAINING PROTEIN 39-RELATED"/>
    <property type="match status" value="1"/>
</dbReference>
<evidence type="ECO:0000313" key="4">
    <source>
        <dbReference type="EMBL" id="KAK8900294.1"/>
    </source>
</evidence>
<sequence>MTSLHAAANSGDLHRVKFLINRGTNIDTQTSDHWTALHRAVQKQHEDVVRFLIDNGADCNITNNAGQTPLHVACCNDNVLIVLLLVEGHAEINPKVFYFLFYDVQLNNLRIEFFIFVRNQV</sequence>
<dbReference type="InterPro" id="IPR036770">
    <property type="entry name" value="Ankyrin_rpt-contain_sf"/>
</dbReference>
<dbReference type="SUPFAM" id="SSF48403">
    <property type="entry name" value="Ankyrin repeat"/>
    <property type="match status" value="1"/>
</dbReference>
<protein>
    <recommendedName>
        <fullName evidence="6">ANK_REP_REGION domain-containing protein</fullName>
    </recommendedName>
</protein>
<evidence type="ECO:0008006" key="6">
    <source>
        <dbReference type="Google" id="ProtNLM"/>
    </source>
</evidence>
<name>A0ABR2LAB6_9EUKA</name>
<feature type="repeat" description="ANK" evidence="3">
    <location>
        <begin position="65"/>
        <end position="93"/>
    </location>
</feature>
<comment type="caution">
    <text evidence="4">The sequence shown here is derived from an EMBL/GenBank/DDBJ whole genome shotgun (WGS) entry which is preliminary data.</text>
</comment>
<dbReference type="InterPro" id="IPR002110">
    <property type="entry name" value="Ankyrin_rpt"/>
</dbReference>
<organism evidence="4 5">
    <name type="scientific">Tritrichomonas musculus</name>
    <dbReference type="NCBI Taxonomy" id="1915356"/>
    <lineage>
        <taxon>Eukaryota</taxon>
        <taxon>Metamonada</taxon>
        <taxon>Parabasalia</taxon>
        <taxon>Tritrichomonadida</taxon>
        <taxon>Tritrichomonadidae</taxon>
        <taxon>Tritrichomonas</taxon>
    </lineage>
</organism>
<dbReference type="Pfam" id="PF12796">
    <property type="entry name" value="Ank_2"/>
    <property type="match status" value="1"/>
</dbReference>
<evidence type="ECO:0000256" key="3">
    <source>
        <dbReference type="PROSITE-ProRule" id="PRU00023"/>
    </source>
</evidence>
<dbReference type="PROSITE" id="PS50297">
    <property type="entry name" value="ANK_REP_REGION"/>
    <property type="match status" value="3"/>
</dbReference>
<dbReference type="PROSITE" id="PS50088">
    <property type="entry name" value="ANK_REPEAT"/>
    <property type="match status" value="3"/>
</dbReference>
<dbReference type="Gene3D" id="1.25.40.20">
    <property type="entry name" value="Ankyrin repeat-containing domain"/>
    <property type="match status" value="1"/>
</dbReference>
<reference evidence="4 5" key="1">
    <citation type="submission" date="2024-04" db="EMBL/GenBank/DDBJ databases">
        <title>Tritrichomonas musculus Genome.</title>
        <authorList>
            <person name="Alves-Ferreira E."/>
            <person name="Grigg M."/>
            <person name="Lorenzi H."/>
            <person name="Galac M."/>
        </authorList>
    </citation>
    <scope>NUCLEOTIDE SEQUENCE [LARGE SCALE GENOMIC DNA]</scope>
    <source>
        <strain evidence="4 5">EAF2021</strain>
    </source>
</reference>
<feature type="repeat" description="ANK" evidence="3">
    <location>
        <begin position="32"/>
        <end position="64"/>
    </location>
</feature>
<dbReference type="PANTHER" id="PTHR24171:SF9">
    <property type="entry name" value="ANKYRIN REPEAT DOMAIN-CONTAINING PROTEIN 39"/>
    <property type="match status" value="1"/>
</dbReference>
<evidence type="ECO:0000256" key="1">
    <source>
        <dbReference type="ARBA" id="ARBA00022737"/>
    </source>
</evidence>
<dbReference type="Proteomes" id="UP001470230">
    <property type="component" value="Unassembled WGS sequence"/>
</dbReference>
<gene>
    <name evidence="4" type="ORF">M9Y10_002617</name>
</gene>
<dbReference type="EMBL" id="JAPFFF010000001">
    <property type="protein sequence ID" value="KAK8900294.1"/>
    <property type="molecule type" value="Genomic_DNA"/>
</dbReference>
<keyword evidence="5" id="KW-1185">Reference proteome</keyword>
<keyword evidence="1" id="KW-0677">Repeat</keyword>